<accession>A0ABS9SQP0</accession>
<dbReference type="RefSeq" id="WP_240833027.1">
    <property type="nucleotide sequence ID" value="NZ_JAKWBL010000004.1"/>
</dbReference>
<dbReference type="Proteomes" id="UP001202248">
    <property type="component" value="Unassembled WGS sequence"/>
</dbReference>
<evidence type="ECO:0000313" key="1">
    <source>
        <dbReference type="EMBL" id="MCH5600677.1"/>
    </source>
</evidence>
<sequence length="120" mass="13714">MELGLLFDNTEWKERSYNMINGLSTVAVKYPTSFGVWLSCFYQQITGTKEIVLIGDYETAFKELLQQPSSHSVIMAAKEGNDQFPLLKNKFSDESLSIFLCENYSCKKPVYNIVDLFATM</sequence>
<evidence type="ECO:0000313" key="2">
    <source>
        <dbReference type="Proteomes" id="UP001202248"/>
    </source>
</evidence>
<name>A0ABS9SQP0_9BACT</name>
<comment type="caution">
    <text evidence="1">The sequence shown here is derived from an EMBL/GenBank/DDBJ whole genome shotgun (WGS) entry which is preliminary data.</text>
</comment>
<keyword evidence="2" id="KW-1185">Reference proteome</keyword>
<gene>
    <name evidence="1" type="ORF">MKP09_23555</name>
</gene>
<reference evidence="1 2" key="1">
    <citation type="submission" date="2022-02" db="EMBL/GenBank/DDBJ databases">
        <authorList>
            <person name="Min J."/>
        </authorList>
    </citation>
    <scope>NUCLEOTIDE SEQUENCE [LARGE SCALE GENOMIC DNA]</scope>
    <source>
        <strain evidence="1 2">GR10-1</strain>
    </source>
</reference>
<protein>
    <submittedName>
        <fullName evidence="1">Uncharacterized protein</fullName>
    </submittedName>
</protein>
<organism evidence="1 2">
    <name type="scientific">Niabella ginsengisoli</name>
    <dbReference type="NCBI Taxonomy" id="522298"/>
    <lineage>
        <taxon>Bacteria</taxon>
        <taxon>Pseudomonadati</taxon>
        <taxon>Bacteroidota</taxon>
        <taxon>Chitinophagia</taxon>
        <taxon>Chitinophagales</taxon>
        <taxon>Chitinophagaceae</taxon>
        <taxon>Niabella</taxon>
    </lineage>
</organism>
<dbReference type="EMBL" id="JAKWBL010000004">
    <property type="protein sequence ID" value="MCH5600677.1"/>
    <property type="molecule type" value="Genomic_DNA"/>
</dbReference>
<proteinExistence type="predicted"/>